<feature type="domain" description="FAD-binding FR-type" evidence="15">
    <location>
        <begin position="358"/>
        <end position="473"/>
    </location>
</feature>
<dbReference type="InParanoid" id="A0A0D1DTG5"/>
<dbReference type="InterPro" id="IPR039261">
    <property type="entry name" value="FNR_nucleotide-bd"/>
</dbReference>
<protein>
    <recommendedName>
        <fullName evidence="3">ferric-chelate reductase (NADPH)</fullName>
        <ecNumber evidence="3">1.16.1.9</ecNumber>
    </recommendedName>
</protein>
<dbReference type="EMBL" id="CM003160">
    <property type="protein sequence ID" value="KIS65890.1"/>
    <property type="molecule type" value="Genomic_DNA"/>
</dbReference>
<feature type="transmembrane region" description="Helical" evidence="14">
    <location>
        <begin position="150"/>
        <end position="170"/>
    </location>
</feature>
<dbReference type="GO" id="GO:0006879">
    <property type="term" value="P:intracellular iron ion homeostasis"/>
    <property type="evidence" value="ECO:0000318"/>
    <property type="project" value="GO_Central"/>
</dbReference>
<keyword evidence="9" id="KW-0560">Oxidoreductase</keyword>
<keyword evidence="17" id="KW-1185">Reference proteome</keyword>
<evidence type="ECO:0000256" key="3">
    <source>
        <dbReference type="ARBA" id="ARBA00012668"/>
    </source>
</evidence>
<dbReference type="GO" id="GO:0006826">
    <property type="term" value="P:iron ion transport"/>
    <property type="evidence" value="ECO:0000318"/>
    <property type="project" value="GO_Central"/>
</dbReference>
<evidence type="ECO:0000256" key="2">
    <source>
        <dbReference type="ARBA" id="ARBA00006278"/>
    </source>
</evidence>
<evidence type="ECO:0000256" key="8">
    <source>
        <dbReference type="ARBA" id="ARBA00022989"/>
    </source>
</evidence>
<dbReference type="Pfam" id="PF08030">
    <property type="entry name" value="NAD_binding_6"/>
    <property type="match status" value="1"/>
</dbReference>
<feature type="transmembrane region" description="Helical" evidence="14">
    <location>
        <begin position="63"/>
        <end position="83"/>
    </location>
</feature>
<feature type="transmembrane region" description="Helical" evidence="14">
    <location>
        <begin position="273"/>
        <end position="295"/>
    </location>
</feature>
<dbReference type="InterPro" id="IPR013112">
    <property type="entry name" value="FAD-bd_8"/>
</dbReference>
<dbReference type="GO" id="GO:0052851">
    <property type="term" value="F:ferric-chelate reductase (NADPH) activity"/>
    <property type="evidence" value="ECO:0007669"/>
    <property type="project" value="UniProtKB-EC"/>
</dbReference>
<dbReference type="EC" id="1.16.1.9" evidence="3"/>
<keyword evidence="11 14" id="KW-0472">Membrane</keyword>
<dbReference type="OrthoDB" id="17725at2759"/>
<dbReference type="GO" id="GO:0000293">
    <property type="term" value="F:ferric-chelate reductase activity"/>
    <property type="evidence" value="ECO:0000318"/>
    <property type="project" value="GO_Central"/>
</dbReference>
<evidence type="ECO:0000256" key="11">
    <source>
        <dbReference type="ARBA" id="ARBA00023136"/>
    </source>
</evidence>
<dbReference type="PANTHER" id="PTHR32361">
    <property type="entry name" value="FERRIC/CUPRIC REDUCTASE TRANSMEMBRANE COMPONENT"/>
    <property type="match status" value="1"/>
</dbReference>
<keyword evidence="7" id="KW-0249">Electron transport</keyword>
<gene>
    <name evidence="16" type="ORF">UMAG_05979</name>
</gene>
<keyword evidence="6 14" id="KW-0812">Transmembrane</keyword>
<name>A0A0D1DTG5_MYCMD</name>
<feature type="transmembrane region" description="Helical" evidence="14">
    <location>
        <begin position="234"/>
        <end position="253"/>
    </location>
</feature>
<dbReference type="FunFam" id="3.40.50.80:FF:000061">
    <property type="entry name" value="Metalloreductase transmembrane component, putative"/>
    <property type="match status" value="1"/>
</dbReference>
<evidence type="ECO:0000256" key="6">
    <source>
        <dbReference type="ARBA" id="ARBA00022692"/>
    </source>
</evidence>
<evidence type="ECO:0000256" key="9">
    <source>
        <dbReference type="ARBA" id="ARBA00023002"/>
    </source>
</evidence>
<feature type="region of interest" description="Disordered" evidence="13">
    <location>
        <begin position="552"/>
        <end position="589"/>
    </location>
</feature>
<keyword evidence="5" id="KW-1003">Cell membrane</keyword>
<dbReference type="InterPro" id="IPR013121">
    <property type="entry name" value="Fe_red_NAD-bd_6"/>
</dbReference>
<proteinExistence type="inferred from homology"/>
<evidence type="ECO:0000256" key="10">
    <source>
        <dbReference type="ARBA" id="ARBA00023065"/>
    </source>
</evidence>
<dbReference type="Pfam" id="PF01794">
    <property type="entry name" value="Ferric_reduct"/>
    <property type="match status" value="1"/>
</dbReference>
<keyword evidence="8 14" id="KW-1133">Transmembrane helix</keyword>
<dbReference type="InterPro" id="IPR017927">
    <property type="entry name" value="FAD-bd_FR_type"/>
</dbReference>
<dbReference type="SFLD" id="SFLDG01168">
    <property type="entry name" value="Ferric_reductase_subgroup_(FRE"/>
    <property type="match status" value="1"/>
</dbReference>
<feature type="compositionally biased region" description="Polar residues" evidence="13">
    <location>
        <begin position="571"/>
        <end position="581"/>
    </location>
</feature>
<dbReference type="PROSITE" id="PS51384">
    <property type="entry name" value="FAD_FR"/>
    <property type="match status" value="1"/>
</dbReference>
<dbReference type="OMA" id="VGACWGH"/>
<dbReference type="InterPro" id="IPR017938">
    <property type="entry name" value="Riboflavin_synthase-like_b-brl"/>
</dbReference>
<dbReference type="AlphaFoldDB" id="A0A0D1DTG5"/>
<sequence>MSPETGWSSVSTFVARHTQNFSAADVLEPHWGYADRALPCTSGAATCAYLDIVYSAHDRGMTYAAVFWLLIFALLFVCAVVTWSRRSQNPIVQPRKACVVKNKESWVVSSTRPMSTLERWSKAATATRRSYLLPNCRGTYFFNRVTRAQVVVLAIITIYMIIFSFVGMAYRSWSVPTKNSQKSTIRSSLGPFSDRVGVLAFALTPLSILLASRESLLSVLTGLPYHHFNFLHRWVGHIIFAQSAIHTIGWCIIEIRLYQPQPAKALQLIQETYLIWGIVAMTALLALWILSTPWCRRIFGYEFFRKAHYVLAMVFIGACWGHWEQLKVFLLPSLLLWGADRALRLLRTACIHYGVLSDGSVGFRIIHSTFQVFSDTEHGHVVRLDFEHPHSGRPWKVGQHFFLTFTDTSIWQSHPFTPLSFPVADGGSVRHSYLIRAKSGDTKKLARTLLSKDPKVKSTGVILTGPYGIDIMSTRQTSPTNVLCISGGTGITFTLPVLTALSQNVCNTDDQVQLIWAVKRTRDILWVQDELLAMIKLAPRLSIRIFITGSRDPASNSPSLESGHEGKRDSTSSVAEPSSSLSHKETDDVADADAVQVHPSLAKLISGYTRPNLQTAFSDFSQAVSFGSIKVYVSGPDSMTSQARSFVASSNKPLEILKGNPAYDVELITDERFD</sequence>
<accession>A0A0D1DTG5</accession>
<dbReference type="SUPFAM" id="SSF63380">
    <property type="entry name" value="Riboflavin synthase domain-like"/>
    <property type="match status" value="1"/>
</dbReference>
<evidence type="ECO:0000256" key="12">
    <source>
        <dbReference type="ARBA" id="ARBA00048483"/>
    </source>
</evidence>
<dbReference type="GO" id="GO:0005886">
    <property type="term" value="C:plasma membrane"/>
    <property type="evidence" value="ECO:0000318"/>
    <property type="project" value="GO_Central"/>
</dbReference>
<dbReference type="Pfam" id="PF08022">
    <property type="entry name" value="FAD_binding_8"/>
    <property type="match status" value="1"/>
</dbReference>
<dbReference type="SUPFAM" id="SSF52343">
    <property type="entry name" value="Ferredoxin reductase-like, C-terminal NADP-linked domain"/>
    <property type="match status" value="1"/>
</dbReference>
<dbReference type="InterPro" id="IPR051410">
    <property type="entry name" value="Ferric/Cupric_Reductase"/>
</dbReference>
<evidence type="ECO:0000256" key="4">
    <source>
        <dbReference type="ARBA" id="ARBA00022448"/>
    </source>
</evidence>
<dbReference type="GeneID" id="23565715"/>
<evidence type="ECO:0000256" key="13">
    <source>
        <dbReference type="SAM" id="MobiDB-lite"/>
    </source>
</evidence>
<keyword evidence="4" id="KW-0813">Transport</keyword>
<evidence type="ECO:0000313" key="16">
    <source>
        <dbReference type="EMBL" id="KIS65890.1"/>
    </source>
</evidence>
<evidence type="ECO:0000313" key="17">
    <source>
        <dbReference type="Proteomes" id="UP000000561"/>
    </source>
</evidence>
<dbReference type="InterPro" id="IPR013130">
    <property type="entry name" value="Fe3_Rdtase_TM_dom"/>
</dbReference>
<dbReference type="Gene3D" id="3.40.50.80">
    <property type="entry name" value="Nucleotide-binding domain of ferredoxin-NADP reductase (FNR) module"/>
    <property type="match status" value="1"/>
</dbReference>
<dbReference type="Proteomes" id="UP000000561">
    <property type="component" value="Chromosome 21"/>
</dbReference>
<evidence type="ECO:0000256" key="1">
    <source>
        <dbReference type="ARBA" id="ARBA00004651"/>
    </source>
</evidence>
<comment type="subcellular location">
    <subcellularLocation>
        <location evidence="1">Cell membrane</location>
        <topology evidence="1">Multi-pass membrane protein</topology>
    </subcellularLocation>
</comment>
<organism evidence="16 17">
    <name type="scientific">Mycosarcoma maydis</name>
    <name type="common">Corn smut fungus</name>
    <name type="synonym">Ustilago maydis</name>
    <dbReference type="NCBI Taxonomy" id="5270"/>
    <lineage>
        <taxon>Eukaryota</taxon>
        <taxon>Fungi</taxon>
        <taxon>Dikarya</taxon>
        <taxon>Basidiomycota</taxon>
        <taxon>Ustilaginomycotina</taxon>
        <taxon>Ustilaginomycetes</taxon>
        <taxon>Ustilaginales</taxon>
        <taxon>Ustilaginaceae</taxon>
        <taxon>Mycosarcoma</taxon>
    </lineage>
</organism>
<reference evidence="16 17" key="1">
    <citation type="journal article" date="2006" name="Nature">
        <title>Insights from the genome of the biotrophic fungal plant pathogen Ustilago maydis.</title>
        <authorList>
            <person name="Kamper J."/>
            <person name="Kahmann R."/>
            <person name="Bolker M."/>
            <person name="Ma L.J."/>
            <person name="Brefort T."/>
            <person name="Saville B.J."/>
            <person name="Banuett F."/>
            <person name="Kronstad J.W."/>
            <person name="Gold S.E."/>
            <person name="Muller O."/>
            <person name="Perlin M.H."/>
            <person name="Wosten H.A."/>
            <person name="de Vries R."/>
            <person name="Ruiz-Herrera J."/>
            <person name="Reynaga-Pena C.G."/>
            <person name="Snetselaar K."/>
            <person name="McCann M."/>
            <person name="Perez-Martin J."/>
            <person name="Feldbrugge M."/>
            <person name="Basse C.W."/>
            <person name="Steinberg G."/>
            <person name="Ibeas J.I."/>
            <person name="Holloman W."/>
            <person name="Guzman P."/>
            <person name="Farman M."/>
            <person name="Stajich J.E."/>
            <person name="Sentandreu R."/>
            <person name="Gonzalez-Prieto J.M."/>
            <person name="Kennell J.C."/>
            <person name="Molina L."/>
            <person name="Schirawski J."/>
            <person name="Mendoza-Mendoza A."/>
            <person name="Greilinger D."/>
            <person name="Munch K."/>
            <person name="Rossel N."/>
            <person name="Scherer M."/>
            <person name="Vranes M."/>
            <person name="Ladendorf O."/>
            <person name="Vincon V."/>
            <person name="Fuchs U."/>
            <person name="Sandrock B."/>
            <person name="Meng S."/>
            <person name="Ho E.C."/>
            <person name="Cahill M.J."/>
            <person name="Boyce K.J."/>
            <person name="Klose J."/>
            <person name="Klosterman S.J."/>
            <person name="Deelstra H.J."/>
            <person name="Ortiz-Castellanos L."/>
            <person name="Li W."/>
            <person name="Sanchez-Alonso P."/>
            <person name="Schreier P.H."/>
            <person name="Hauser-Hahn I."/>
            <person name="Vaupel M."/>
            <person name="Koopmann E."/>
            <person name="Friedrich G."/>
            <person name="Voss H."/>
            <person name="Schluter T."/>
            <person name="Margolis J."/>
            <person name="Platt D."/>
            <person name="Swimmer C."/>
            <person name="Gnirke A."/>
            <person name="Chen F."/>
            <person name="Vysotskaia V."/>
            <person name="Mannhaupt G."/>
            <person name="Guldener U."/>
            <person name="Munsterkotter M."/>
            <person name="Haase D."/>
            <person name="Oesterheld M."/>
            <person name="Mewes H.W."/>
            <person name="Mauceli E.W."/>
            <person name="DeCaprio D."/>
            <person name="Wade C.M."/>
            <person name="Butler J."/>
            <person name="Young S."/>
            <person name="Jaffe D.B."/>
            <person name="Calvo S."/>
            <person name="Nusbaum C."/>
            <person name="Galagan J."/>
            <person name="Birren B.W."/>
        </authorList>
    </citation>
    <scope>NUCLEOTIDE SEQUENCE [LARGE SCALE GENOMIC DNA]</scope>
    <source>
        <strain evidence="17">DSM 14603 / FGSC 9021 / UM521</strain>
    </source>
</reference>
<dbReference type="SFLD" id="SFLDS00052">
    <property type="entry name" value="Ferric_Reductase_Domain"/>
    <property type="match status" value="1"/>
</dbReference>
<dbReference type="GO" id="GO:0015677">
    <property type="term" value="P:copper ion import"/>
    <property type="evidence" value="ECO:0000318"/>
    <property type="project" value="GO_Central"/>
</dbReference>
<evidence type="ECO:0000256" key="7">
    <source>
        <dbReference type="ARBA" id="ARBA00022982"/>
    </source>
</evidence>
<dbReference type="KEGG" id="uma:UMAG_05979"/>
<comment type="catalytic activity">
    <reaction evidence="12">
        <text>2 a Fe(II)-siderophore + NADP(+) + H(+) = 2 a Fe(III)-siderophore + NADPH</text>
        <dbReference type="Rhea" id="RHEA:28795"/>
        <dbReference type="Rhea" id="RHEA-COMP:11342"/>
        <dbReference type="Rhea" id="RHEA-COMP:11344"/>
        <dbReference type="ChEBI" id="CHEBI:15378"/>
        <dbReference type="ChEBI" id="CHEBI:29033"/>
        <dbReference type="ChEBI" id="CHEBI:29034"/>
        <dbReference type="ChEBI" id="CHEBI:57783"/>
        <dbReference type="ChEBI" id="CHEBI:58349"/>
        <dbReference type="EC" id="1.16.1.9"/>
    </reaction>
</comment>
<dbReference type="PANTHER" id="PTHR32361:SF3">
    <property type="entry name" value="REDUCTASE, PUTATIVE (AFU_ORTHOLOGUE AFUA_6G13750)-RELATED"/>
    <property type="match status" value="1"/>
</dbReference>
<dbReference type="eggNOG" id="KOG0039">
    <property type="taxonomic scope" value="Eukaryota"/>
</dbReference>
<dbReference type="RefSeq" id="XP_011392363.1">
    <property type="nucleotide sequence ID" value="XM_011394061.1"/>
</dbReference>
<evidence type="ECO:0000256" key="5">
    <source>
        <dbReference type="ARBA" id="ARBA00022475"/>
    </source>
</evidence>
<dbReference type="VEuPathDB" id="FungiDB:UMAG_05979"/>
<dbReference type="CDD" id="cd06186">
    <property type="entry name" value="NOX_Duox_like_FAD_NADP"/>
    <property type="match status" value="1"/>
</dbReference>
<comment type="similarity">
    <text evidence="2">Belongs to the ferric reductase (FRE) family.</text>
</comment>
<evidence type="ECO:0000259" key="15">
    <source>
        <dbReference type="PROSITE" id="PS51384"/>
    </source>
</evidence>
<evidence type="ECO:0000256" key="14">
    <source>
        <dbReference type="SAM" id="Phobius"/>
    </source>
</evidence>
<keyword evidence="10" id="KW-0406">Ion transport</keyword>